<dbReference type="InterPro" id="IPR012899">
    <property type="entry name" value="LTXXQ"/>
</dbReference>
<feature type="chain" id="PRO_5047154463" evidence="2">
    <location>
        <begin position="27"/>
        <end position="167"/>
    </location>
</feature>
<feature type="region of interest" description="Disordered" evidence="1">
    <location>
        <begin position="135"/>
        <end position="167"/>
    </location>
</feature>
<organism evidence="3 4">
    <name type="scientific">Aquincola tertiaricarbonis</name>
    <dbReference type="NCBI Taxonomy" id="391953"/>
    <lineage>
        <taxon>Bacteria</taxon>
        <taxon>Pseudomonadati</taxon>
        <taxon>Pseudomonadota</taxon>
        <taxon>Betaproteobacteria</taxon>
        <taxon>Burkholderiales</taxon>
        <taxon>Sphaerotilaceae</taxon>
        <taxon>Aquincola</taxon>
    </lineage>
</organism>
<feature type="signal peptide" evidence="2">
    <location>
        <begin position="1"/>
        <end position="26"/>
    </location>
</feature>
<accession>A0ABY4SFY9</accession>
<evidence type="ECO:0000313" key="4">
    <source>
        <dbReference type="Proteomes" id="UP001056201"/>
    </source>
</evidence>
<evidence type="ECO:0000256" key="2">
    <source>
        <dbReference type="SAM" id="SignalP"/>
    </source>
</evidence>
<protein>
    <submittedName>
        <fullName evidence="3">Spy/CpxP family protein refolding chaperone</fullName>
    </submittedName>
</protein>
<sequence length="167" mass="18001">MKVWIQRTLAGVLGASVLLGGLSAFAAANGEPGRPGWGQHSPEERAAHQAKMLERIASRLQLDAAQKAKLDTLAATMKAQREAMGGAAGGPRAELQSLISGNSFDRNRAQVLLQQKTQALQTSGPQLINAMGDFYDSLRPEQQQQVRDFLNRRGGPRGHHGERGPRS</sequence>
<evidence type="ECO:0000313" key="3">
    <source>
        <dbReference type="EMBL" id="URI10220.1"/>
    </source>
</evidence>
<keyword evidence="2" id="KW-0732">Signal</keyword>
<dbReference type="RefSeq" id="WP_250198425.1">
    <property type="nucleotide sequence ID" value="NZ_CP097636.1"/>
</dbReference>
<dbReference type="EMBL" id="CP097636">
    <property type="protein sequence ID" value="URI10220.1"/>
    <property type="molecule type" value="Genomic_DNA"/>
</dbReference>
<dbReference type="Pfam" id="PF07813">
    <property type="entry name" value="LTXXQ"/>
    <property type="match status" value="1"/>
</dbReference>
<gene>
    <name evidence="3" type="ORF">MW290_14460</name>
</gene>
<evidence type="ECO:0000256" key="1">
    <source>
        <dbReference type="SAM" id="MobiDB-lite"/>
    </source>
</evidence>
<dbReference type="Proteomes" id="UP001056201">
    <property type="component" value="Chromosome 2"/>
</dbReference>
<keyword evidence="4" id="KW-1185">Reference proteome</keyword>
<proteinExistence type="predicted"/>
<reference evidence="3" key="1">
    <citation type="submission" date="2022-05" db="EMBL/GenBank/DDBJ databases">
        <title>An RpoN-dependent PEP-CTERM gene is involved in floc formation of an Aquincola tertiaricarbonis strain.</title>
        <authorList>
            <person name="Qiu D."/>
            <person name="Xia M."/>
        </authorList>
    </citation>
    <scope>NUCLEOTIDE SEQUENCE</scope>
    <source>
        <strain evidence="3">RN12</strain>
    </source>
</reference>
<dbReference type="Gene3D" id="1.20.120.1490">
    <property type="match status" value="1"/>
</dbReference>
<name>A0ABY4SFY9_AQUTE</name>